<organism evidence="2 3">
    <name type="scientific">Daphnia pulex</name>
    <name type="common">Water flea</name>
    <dbReference type="NCBI Taxonomy" id="6669"/>
    <lineage>
        <taxon>Eukaryota</taxon>
        <taxon>Metazoa</taxon>
        <taxon>Ecdysozoa</taxon>
        <taxon>Arthropoda</taxon>
        <taxon>Crustacea</taxon>
        <taxon>Branchiopoda</taxon>
        <taxon>Diplostraca</taxon>
        <taxon>Cladocera</taxon>
        <taxon>Anomopoda</taxon>
        <taxon>Daphniidae</taxon>
        <taxon>Daphnia</taxon>
    </lineage>
</organism>
<evidence type="ECO:0000256" key="1">
    <source>
        <dbReference type="SAM" id="MobiDB-lite"/>
    </source>
</evidence>
<dbReference type="KEGG" id="dpx:DAPPUDRAFT_251346"/>
<reference evidence="2 3" key="1">
    <citation type="journal article" date="2011" name="Science">
        <title>The ecoresponsive genome of Daphnia pulex.</title>
        <authorList>
            <person name="Colbourne J.K."/>
            <person name="Pfrender M.E."/>
            <person name="Gilbert D."/>
            <person name="Thomas W.K."/>
            <person name="Tucker A."/>
            <person name="Oakley T.H."/>
            <person name="Tokishita S."/>
            <person name="Aerts A."/>
            <person name="Arnold G.J."/>
            <person name="Basu M.K."/>
            <person name="Bauer D.J."/>
            <person name="Caceres C.E."/>
            <person name="Carmel L."/>
            <person name="Casola C."/>
            <person name="Choi J.H."/>
            <person name="Detter J.C."/>
            <person name="Dong Q."/>
            <person name="Dusheyko S."/>
            <person name="Eads B.D."/>
            <person name="Frohlich T."/>
            <person name="Geiler-Samerotte K.A."/>
            <person name="Gerlach D."/>
            <person name="Hatcher P."/>
            <person name="Jogdeo S."/>
            <person name="Krijgsveld J."/>
            <person name="Kriventseva E.V."/>
            <person name="Kultz D."/>
            <person name="Laforsch C."/>
            <person name="Lindquist E."/>
            <person name="Lopez J."/>
            <person name="Manak J.R."/>
            <person name="Muller J."/>
            <person name="Pangilinan J."/>
            <person name="Patwardhan R.P."/>
            <person name="Pitluck S."/>
            <person name="Pritham E.J."/>
            <person name="Rechtsteiner A."/>
            <person name="Rho M."/>
            <person name="Rogozin I.B."/>
            <person name="Sakarya O."/>
            <person name="Salamov A."/>
            <person name="Schaack S."/>
            <person name="Shapiro H."/>
            <person name="Shiga Y."/>
            <person name="Skalitzky C."/>
            <person name="Smith Z."/>
            <person name="Souvorov A."/>
            <person name="Sung W."/>
            <person name="Tang Z."/>
            <person name="Tsuchiya D."/>
            <person name="Tu H."/>
            <person name="Vos H."/>
            <person name="Wang M."/>
            <person name="Wolf Y.I."/>
            <person name="Yamagata H."/>
            <person name="Yamada T."/>
            <person name="Ye Y."/>
            <person name="Shaw J.R."/>
            <person name="Andrews J."/>
            <person name="Crease T.J."/>
            <person name="Tang H."/>
            <person name="Lucas S.M."/>
            <person name="Robertson H.M."/>
            <person name="Bork P."/>
            <person name="Koonin E.V."/>
            <person name="Zdobnov E.M."/>
            <person name="Grigoriev I.V."/>
            <person name="Lynch M."/>
            <person name="Boore J.L."/>
        </authorList>
    </citation>
    <scope>NUCLEOTIDE SEQUENCE [LARGE SCALE GENOMIC DNA]</scope>
</reference>
<dbReference type="InParanoid" id="E9H078"/>
<dbReference type="AlphaFoldDB" id="E9H078"/>
<name>E9H078_DAPPU</name>
<feature type="compositionally biased region" description="Basic and acidic residues" evidence="1">
    <location>
        <begin position="123"/>
        <end position="141"/>
    </location>
</feature>
<dbReference type="Proteomes" id="UP000000305">
    <property type="component" value="Unassembled WGS sequence"/>
</dbReference>
<proteinExistence type="predicted"/>
<gene>
    <name evidence="2" type="ORF">DAPPUDRAFT_251346</name>
</gene>
<dbReference type="HOGENOM" id="CLU_1827255_0_0_1"/>
<feature type="region of interest" description="Disordered" evidence="1">
    <location>
        <begin position="1"/>
        <end position="21"/>
    </location>
</feature>
<keyword evidence="3" id="KW-1185">Reference proteome</keyword>
<protein>
    <submittedName>
        <fullName evidence="2">Uncharacterized protein</fullName>
    </submittedName>
</protein>
<accession>E9H078</accession>
<evidence type="ECO:0000313" key="2">
    <source>
        <dbReference type="EMBL" id="EFX74859.1"/>
    </source>
</evidence>
<feature type="region of interest" description="Disordered" evidence="1">
    <location>
        <begin position="71"/>
        <end position="141"/>
    </location>
</feature>
<feature type="compositionally biased region" description="Basic and acidic residues" evidence="1">
    <location>
        <begin position="75"/>
        <end position="102"/>
    </location>
</feature>
<sequence>MGSLATTTDNMEGRDSVKSPRLQLLSLNETSTDKYQARVVLPRLNISASDICQPIQIPREKKKKIISFRQMMTLKSDKSQDEERGDEEKTEKCLTRTEKESDADANSGRRKLLPTRGTRGRKRELSDKEEFEEVHKSKISQ</sequence>
<dbReference type="EMBL" id="GL732580">
    <property type="protein sequence ID" value="EFX74859.1"/>
    <property type="molecule type" value="Genomic_DNA"/>
</dbReference>
<feature type="compositionally biased region" description="Basic residues" evidence="1">
    <location>
        <begin position="108"/>
        <end position="122"/>
    </location>
</feature>
<feature type="compositionally biased region" description="Polar residues" evidence="1">
    <location>
        <begin position="1"/>
        <end position="10"/>
    </location>
</feature>
<evidence type="ECO:0000313" key="3">
    <source>
        <dbReference type="Proteomes" id="UP000000305"/>
    </source>
</evidence>